<dbReference type="EMBL" id="QYBC01000005">
    <property type="protein sequence ID" value="RYB06120.1"/>
    <property type="molecule type" value="Genomic_DNA"/>
</dbReference>
<name>A0A4Q2REV1_9HYPH</name>
<reference evidence="1 2" key="2">
    <citation type="submission" date="2019-02" db="EMBL/GenBank/DDBJ databases">
        <title>'Lichenibacterium ramalinii' gen. nov. sp. nov., 'Lichenibacterium minor' gen. nov. sp. nov.</title>
        <authorList>
            <person name="Pankratov T."/>
        </authorList>
    </citation>
    <scope>NUCLEOTIDE SEQUENCE [LARGE SCALE GENOMIC DNA]</scope>
    <source>
        <strain evidence="1 2">RmlP001</strain>
    </source>
</reference>
<accession>A0A4Q2REV1</accession>
<dbReference type="Proteomes" id="UP000289411">
    <property type="component" value="Unassembled WGS sequence"/>
</dbReference>
<keyword evidence="2" id="KW-1185">Reference proteome</keyword>
<gene>
    <name evidence="1" type="ORF">D3272_08025</name>
</gene>
<sequence>MFGRVVHCDWSLHARGRWMAAAHRGLDGAWQASGPDPVPDPAALARDLAASAEAVPTLAAFDFPIGFPAGFGARTGFGDFPAALDAIGRGEWPELFDVASVPGEVGARRPFYPARPGGTRLGHLLDGHGVASVADLVRACERAGPDSGPAGCMFWTLGAKQVGKAALLGWRDVIVPARRAGARLWPFDGDFATLAGQGGLVLAESYPADAYGQIGVSVRSKRDRGLRASLAPRLLDWAAARDIRPDAGLAAAMLSGFPPGTGGDDGFDAVLGLLAAVAVARGERPAGPPETQAMRLWEGWILGKRPGRDGG</sequence>
<dbReference type="AlphaFoldDB" id="A0A4Q2REV1"/>
<proteinExistence type="predicted"/>
<protein>
    <submittedName>
        <fullName evidence="1">DUF429 domain-containing protein</fullName>
    </submittedName>
</protein>
<organism evidence="1 2">
    <name type="scientific">Lichenibacterium ramalinae</name>
    <dbReference type="NCBI Taxonomy" id="2316527"/>
    <lineage>
        <taxon>Bacteria</taxon>
        <taxon>Pseudomonadati</taxon>
        <taxon>Pseudomonadota</taxon>
        <taxon>Alphaproteobacteria</taxon>
        <taxon>Hyphomicrobiales</taxon>
        <taxon>Lichenihabitantaceae</taxon>
        <taxon>Lichenibacterium</taxon>
    </lineage>
</organism>
<dbReference type="OrthoDB" id="3078257at2"/>
<evidence type="ECO:0000313" key="1">
    <source>
        <dbReference type="EMBL" id="RYB06120.1"/>
    </source>
</evidence>
<reference evidence="1 2" key="1">
    <citation type="submission" date="2018-09" db="EMBL/GenBank/DDBJ databases">
        <authorList>
            <person name="Grouzdev D.S."/>
            <person name="Krutkina M.S."/>
        </authorList>
    </citation>
    <scope>NUCLEOTIDE SEQUENCE [LARGE SCALE GENOMIC DNA]</scope>
    <source>
        <strain evidence="1 2">RmlP001</strain>
    </source>
</reference>
<comment type="caution">
    <text evidence="1">The sequence shown here is derived from an EMBL/GenBank/DDBJ whole genome shotgun (WGS) entry which is preliminary data.</text>
</comment>
<dbReference type="RefSeq" id="WP_129218631.1">
    <property type="nucleotide sequence ID" value="NZ_QYBC01000005.1"/>
</dbReference>
<evidence type="ECO:0000313" key="2">
    <source>
        <dbReference type="Proteomes" id="UP000289411"/>
    </source>
</evidence>